<organism evidence="4 5">
    <name type="scientific">Paenibacillus etheri</name>
    <dbReference type="NCBI Taxonomy" id="1306852"/>
    <lineage>
        <taxon>Bacteria</taxon>
        <taxon>Bacillati</taxon>
        <taxon>Bacillota</taxon>
        <taxon>Bacilli</taxon>
        <taxon>Bacillales</taxon>
        <taxon>Paenibacillaceae</taxon>
        <taxon>Paenibacillus</taxon>
    </lineage>
</organism>
<dbReference type="PANTHER" id="PTHR31302">
    <property type="entry name" value="TRANSMEMBRANE PROTEIN WITH METALLOPHOSPHOESTERASE DOMAIN-RELATED"/>
    <property type="match status" value="1"/>
</dbReference>
<reference evidence="4 5" key="1">
    <citation type="journal article" date="2015" name="Int. Biodeterior. Biodegradation">
        <title>Physiological and genetic screening methods for the isolation of methyl tert-butyl ether-degrading bacteria for bioremediation purposes.</title>
        <authorList>
            <person name="Guisado I.M."/>
            <person name="Purswani J."/>
            <person name="Gonzalez Lopez J."/>
            <person name="Pozo C."/>
        </authorList>
    </citation>
    <scope>NUCLEOTIDE SEQUENCE [LARGE SCALE GENOMIC DNA]</scope>
    <source>
        <strain evidence="4 5">SH7</strain>
    </source>
</reference>
<dbReference type="PANTHER" id="PTHR31302:SF25">
    <property type="entry name" value="PHOSPHOESTERASE"/>
    <property type="match status" value="1"/>
</dbReference>
<dbReference type="EMBL" id="LCZJ02000033">
    <property type="protein sequence ID" value="KTD84844.1"/>
    <property type="molecule type" value="Genomic_DNA"/>
</dbReference>
<name>A0A0W1AU31_9BACL</name>
<comment type="caution">
    <text evidence="4">The sequence shown here is derived from an EMBL/GenBank/DDBJ whole genome shotgun (WGS) entry which is preliminary data.</text>
</comment>
<dbReference type="GO" id="GO:0008758">
    <property type="term" value="F:UDP-2,3-diacylglucosamine hydrolase activity"/>
    <property type="evidence" value="ECO:0007669"/>
    <property type="project" value="TreeGrafter"/>
</dbReference>
<dbReference type="GO" id="GO:0016020">
    <property type="term" value="C:membrane"/>
    <property type="evidence" value="ECO:0007669"/>
    <property type="project" value="GOC"/>
</dbReference>
<evidence type="ECO:0000256" key="1">
    <source>
        <dbReference type="SAM" id="MobiDB-lite"/>
    </source>
</evidence>
<dbReference type="GO" id="GO:0009245">
    <property type="term" value="P:lipid A biosynthetic process"/>
    <property type="evidence" value="ECO:0007669"/>
    <property type="project" value="TreeGrafter"/>
</dbReference>
<proteinExistence type="predicted"/>
<gene>
    <name evidence="4" type="ORF">UQ64_24730</name>
</gene>
<keyword evidence="5" id="KW-1185">Reference proteome</keyword>
<dbReference type="AlphaFoldDB" id="A0A0W1AU31"/>
<keyword evidence="2" id="KW-0472">Membrane</keyword>
<keyword evidence="2" id="KW-1133">Transmembrane helix</keyword>
<dbReference type="Pfam" id="PF00149">
    <property type="entry name" value="Metallophos"/>
    <property type="match status" value="1"/>
</dbReference>
<evidence type="ECO:0000259" key="3">
    <source>
        <dbReference type="Pfam" id="PF00149"/>
    </source>
</evidence>
<protein>
    <submittedName>
        <fullName evidence="4">Phosphoesterase</fullName>
    </submittedName>
</protein>
<keyword evidence="2" id="KW-0812">Transmembrane</keyword>
<feature type="region of interest" description="Disordered" evidence="1">
    <location>
        <begin position="1"/>
        <end position="36"/>
    </location>
</feature>
<feature type="domain" description="Calcineurin-like phosphoesterase" evidence="3">
    <location>
        <begin position="87"/>
        <end position="248"/>
    </location>
</feature>
<dbReference type="SUPFAM" id="SSF56300">
    <property type="entry name" value="Metallo-dependent phosphatases"/>
    <property type="match status" value="1"/>
</dbReference>
<dbReference type="RefSeq" id="WP_060625543.1">
    <property type="nucleotide sequence ID" value="NZ_LCZJ02000033.1"/>
</dbReference>
<feature type="transmembrane region" description="Helical" evidence="2">
    <location>
        <begin position="41"/>
        <end position="61"/>
    </location>
</feature>
<dbReference type="OrthoDB" id="9780884at2"/>
<dbReference type="InterPro" id="IPR004843">
    <property type="entry name" value="Calcineurin-like_PHP"/>
</dbReference>
<sequence>MKIQSSGASPNKENNYSGKDTHSSASGRRSKGKTTMTRRQFLARGAATVIGAGLLTSGYAWQGEPNWIQVTKLKLSFKDLPSAFSGMKVVHFSDTHLGFNKDARDLARLAERIDKAEPDLICFTGDIVDSNPEDLVEAIPVLAALSAPLGKYAVLGNHDYKNTKRIIDLLTSAGFRVLRNESYLLKRGGAVMAVTGLDDLLHGEPDPVKALSGVPAGTFTVLMMHEPDYADIAQAHSFHLQLSGHSHGGQIRLPFVGAPFTPYGSQKYINGLYYTDAKRMPVYVNRGFGETVMPFRFLCRPELTVLTLHHSSDE</sequence>
<dbReference type="Gene3D" id="3.60.21.10">
    <property type="match status" value="1"/>
</dbReference>
<accession>A0A0W1AU31</accession>
<evidence type="ECO:0000313" key="4">
    <source>
        <dbReference type="EMBL" id="KTD84844.1"/>
    </source>
</evidence>
<dbReference type="InterPro" id="IPR029052">
    <property type="entry name" value="Metallo-depent_PP-like"/>
</dbReference>
<dbReference type="Proteomes" id="UP000054709">
    <property type="component" value="Unassembled WGS sequence"/>
</dbReference>
<dbReference type="InterPro" id="IPR006311">
    <property type="entry name" value="TAT_signal"/>
</dbReference>
<evidence type="ECO:0000313" key="5">
    <source>
        <dbReference type="Proteomes" id="UP000054709"/>
    </source>
</evidence>
<evidence type="ECO:0000256" key="2">
    <source>
        <dbReference type="SAM" id="Phobius"/>
    </source>
</evidence>
<dbReference type="InterPro" id="IPR051158">
    <property type="entry name" value="Metallophosphoesterase_sf"/>
</dbReference>
<dbReference type="CDD" id="cd07385">
    <property type="entry name" value="MPP_YkuE_C"/>
    <property type="match status" value="1"/>
</dbReference>
<dbReference type="PROSITE" id="PS51318">
    <property type="entry name" value="TAT"/>
    <property type="match status" value="1"/>
</dbReference>